<feature type="region of interest" description="Disordered" evidence="1">
    <location>
        <begin position="1438"/>
        <end position="1463"/>
    </location>
</feature>
<dbReference type="STRING" id="237631.A0A0D1C2R0"/>
<feature type="compositionally biased region" description="Basic residues" evidence="1">
    <location>
        <begin position="793"/>
        <end position="803"/>
    </location>
</feature>
<organism evidence="3 4">
    <name type="scientific">Mycosarcoma maydis</name>
    <name type="common">Corn smut fungus</name>
    <name type="synonym">Ustilago maydis</name>
    <dbReference type="NCBI Taxonomy" id="5270"/>
    <lineage>
        <taxon>Eukaryota</taxon>
        <taxon>Fungi</taxon>
        <taxon>Dikarya</taxon>
        <taxon>Basidiomycota</taxon>
        <taxon>Ustilaginomycotina</taxon>
        <taxon>Ustilaginomycetes</taxon>
        <taxon>Ustilaginales</taxon>
        <taxon>Ustilaginaceae</taxon>
        <taxon>Mycosarcoma</taxon>
    </lineage>
</organism>
<feature type="compositionally biased region" description="Polar residues" evidence="1">
    <location>
        <begin position="619"/>
        <end position="652"/>
    </location>
</feature>
<feature type="region of interest" description="Disordered" evidence="1">
    <location>
        <begin position="40"/>
        <end position="105"/>
    </location>
</feature>
<feature type="compositionally biased region" description="Low complexity" evidence="1">
    <location>
        <begin position="924"/>
        <end position="941"/>
    </location>
</feature>
<feature type="compositionally biased region" description="Polar residues" evidence="1">
    <location>
        <begin position="434"/>
        <end position="461"/>
    </location>
</feature>
<dbReference type="EMBL" id="CM003150">
    <property type="protein sequence ID" value="KIS68027.1"/>
    <property type="molecule type" value="Genomic_DNA"/>
</dbReference>
<feature type="region of interest" description="Disordered" evidence="1">
    <location>
        <begin position="1651"/>
        <end position="1679"/>
    </location>
</feature>
<evidence type="ECO:0000259" key="2">
    <source>
        <dbReference type="PROSITE" id="PS50003"/>
    </source>
</evidence>
<dbReference type="InParanoid" id="A0A0D1C2R0"/>
<feature type="compositionally biased region" description="Polar residues" evidence="1">
    <location>
        <begin position="409"/>
        <end position="422"/>
    </location>
</feature>
<dbReference type="PANTHER" id="PTHR38700:SF1">
    <property type="entry name" value="PH DOMAIN-CONTAINING PROTEIN"/>
    <property type="match status" value="1"/>
</dbReference>
<feature type="compositionally biased region" description="Low complexity" evidence="1">
    <location>
        <begin position="1769"/>
        <end position="1781"/>
    </location>
</feature>
<feature type="region of interest" description="Disordered" evidence="1">
    <location>
        <begin position="883"/>
        <end position="955"/>
    </location>
</feature>
<feature type="compositionally biased region" description="Acidic residues" evidence="1">
    <location>
        <begin position="1284"/>
        <end position="1295"/>
    </location>
</feature>
<dbReference type="PROSITE" id="PS50003">
    <property type="entry name" value="PH_DOMAIN"/>
    <property type="match status" value="1"/>
</dbReference>
<dbReference type="SMART" id="SM00233">
    <property type="entry name" value="PH"/>
    <property type="match status" value="1"/>
</dbReference>
<dbReference type="RefSeq" id="XP_011390601.1">
    <property type="nucleotide sequence ID" value="XM_011392299.1"/>
</dbReference>
<feature type="compositionally biased region" description="Gly residues" evidence="1">
    <location>
        <begin position="1273"/>
        <end position="1283"/>
    </location>
</feature>
<feature type="compositionally biased region" description="Acidic residues" evidence="1">
    <location>
        <begin position="1325"/>
        <end position="1354"/>
    </location>
</feature>
<feature type="compositionally biased region" description="Polar residues" evidence="1">
    <location>
        <begin position="1"/>
        <end position="10"/>
    </location>
</feature>
<dbReference type="eggNOG" id="ENOG502S2MX">
    <property type="taxonomic scope" value="Eukaryota"/>
</dbReference>
<feature type="region of interest" description="Disordered" evidence="1">
    <location>
        <begin position="1495"/>
        <end position="1516"/>
    </location>
</feature>
<feature type="compositionally biased region" description="Low complexity" evidence="1">
    <location>
        <begin position="889"/>
        <end position="900"/>
    </location>
</feature>
<sequence length="2151" mass="228187">MSTSTQSQPQPRGMPHPAIEPYDLAQSCLFTHSFCNQHDPFDSLFPQPPPRSRSRSRSRAHASRLSRPSLPSLRPSLHVDSADSSQSTTQHLSSSTSVESVNSLSSYPSSTSSLSLLHRIQPCKQSSLDSAIDYYSPAISDVNSAETDHSVSSGRAHSQFSDVEAHDQLAPITPLTPSEPSNPWRPKELNLLRKRQATVPAESTLPIHQSAPSWNTTPTITGDRNALLIGLGLGAIDDLANPPPSESMHEAFISPILPPPSEASSSRSNTPQMRSAIPVMPSGPAFVSNRPLSPDPLSIAYPDRPAGLSAEEFLAQIASTPEYQASKYLEAVTFPPLPSSSSEVQSEQALGVIHSQDQHAIDARSDHTPTMPATPGSSVLTAKAPGFSWTRRSRAASISRRKGPPTPLVLTSSPATSNSDTLPGSADGRRRHSLNATINQRSPLSAPHSPNSHPTLSTITSDYDEPLHTASNQSDTQQDTHQRQDANRPTTASCHGSSTDAPTSAGTSGLHNRASSSAASAHSARRVILDRNITDSPHSRDSALRSRINSLKSDARRRQSSGSGSSAAFEFDDLETESATDGLSLQTIMGFLQRQDSHKTSDSNSLLFEHPSSDMLAQVQASHATAASDITQPRSSFNSESISPRTAELTLQPSPPAETPPPASAVPQIPTFNVSIFGPNQTIEAETCSSALSLDRDNTAQQDAAAPMASSTLPLNDRPRKQTLVPAPPSFAIRDTCRTEPQPQHPAMLLTSNSDSVDVDPVGMVRAKSNDLGNSRWSSGSESDGESAMSIKAGRKSFSKGRKSFSVSRKSSLATTHEHVNVGTNTKDTLGENGRMLPKRSSKSHLSGLAASAAQTLPAPPKPSTTSMSKRLRLNGLASLRKKSFSNLSGQSASPSTPSSWREPNSAGPAFLGQSEFPFPPSTQPQTTSFTPTPTLPGTTLRSLDRPGYGDGEPSIKTAFAATFASSIQPPLPSPRTPASAPEFVSSNSPSGPLTTQQILAQARSNVWPENYIGTSVSSAGLSSPYLAADHDTFSHSFAPSRLAPTPPYSASAGRVGWSSAPITPPMPQSPRFPLAASQDKTLLSTPTAEASTSARTRSHTAEIAPPKNLRHIRQSSSGASLNKMRREAPAVVVTSSQAKQPASVIETNDAAPCLHPDTTVVDEARLPTISESASRASTLAEEAKGSIDVNSPPLPLPILVDRRQAKLNKAKRIRKQNDRFPRHNSWSDFGLQWIAQQGADAFDTLVAEGLPSTAILAASGAPASQSRRTLAAGGGGGGGGDQGDSDGSDTDDYGSSDGGGGGGGGFGGSGGAGGGRHPGSGRDDADDSEDENKDKETDEDQYADVVTDEDSEDDYGRVGPAKAARSSQGGAMPAISTRKTSIPASAAQVDHAVDSDSSDDRPLGQLVDDPRALQKALRAKERKRHFDLAAQALEGKGVLRRSSHARQAVPPQSRSQANDAALNPNELAHKLNKVQARRERAQDAVMLQRSKTAMRPDVGHPAAAAVSRSKSVRTAQAERYVHPGMRARTPSEAALRAKAMVQAMSHNPSQNSPMLPGVTKMPELPSNAMVTVVAAQKAMAHAQANPTPAALAQAQALATSATAALNAAAAHVKRGGASPISPHFNHGEPIGQIPTSPRIFDGVEMTGARHRADSRGHALPVNSSGGVTGATPALASAHPPGMLQRLRSRSISRNPAPLSINTSAAPPLPELARPSTASKDSPASSSPHSIHTATFAALSQAAVHHGRPSVESSNAHGDGATQRGASAVSNVVPSSHESSSGLGGTFATPRQPHKVFILSRQRFTVVEVPVSARARDLALEVIERERLPMDDSKGGWVVFDCSAQLGIERPLREYEMITDVMNVRAHPNTDYFLIKRTELSSYLSIRSVPSSSPALAGWVYVQDRKKKWNKRWLELRDHGLYHAKNEKGKDETSICQISTFDVYLVDSSAIKMPKANGFALRSQDPITMFEKPEQDYMHYFCLTDPAAHRDWVRAIMNARTYILRQEKAVLFQIESPQSSQDAAMASGGLSRKNTSRRANGRTTAAAAAAATDTSTTTATGPSQPAPLIDSNAFAGPFAKGSLLADKAINDAKEALRGHAAVAPPTGALHDLSLMDRNAVRINEARRREDAIERQRRMKAEGQPLVDLARK</sequence>
<feature type="compositionally biased region" description="Polar residues" evidence="1">
    <location>
        <begin position="1694"/>
        <end position="1705"/>
    </location>
</feature>
<dbReference type="Gene3D" id="3.10.20.90">
    <property type="entry name" value="Phosphatidylinositol 3-kinase Catalytic Subunit, Chain A, domain 1"/>
    <property type="match status" value="1"/>
</dbReference>
<feature type="compositionally biased region" description="Gly residues" evidence="1">
    <location>
        <begin position="1297"/>
        <end position="1319"/>
    </location>
</feature>
<feature type="region of interest" description="Disordered" evidence="1">
    <location>
        <begin position="1"/>
        <end position="20"/>
    </location>
</feature>
<feature type="compositionally biased region" description="Basic and acidic residues" evidence="1">
    <location>
        <begin position="1392"/>
        <end position="1410"/>
    </location>
</feature>
<dbReference type="SUPFAM" id="SSF54236">
    <property type="entry name" value="Ubiquitin-like"/>
    <property type="match status" value="1"/>
</dbReference>
<feature type="region of interest" description="Disordered" evidence="1">
    <location>
        <begin position="967"/>
        <end position="993"/>
    </location>
</feature>
<feature type="region of interest" description="Disordered" evidence="1">
    <location>
        <begin position="619"/>
        <end position="667"/>
    </location>
</feature>
<feature type="region of interest" description="Disordered" evidence="1">
    <location>
        <begin position="1694"/>
        <end position="1730"/>
    </location>
</feature>
<evidence type="ECO:0000313" key="4">
    <source>
        <dbReference type="Proteomes" id="UP000000561"/>
    </source>
</evidence>
<dbReference type="OrthoDB" id="43122at2759"/>
<accession>A0A0D1C2R0</accession>
<feature type="region of interest" description="Disordered" evidence="1">
    <location>
        <begin position="1742"/>
        <end position="1787"/>
    </location>
</feature>
<proteinExistence type="predicted"/>
<feature type="compositionally biased region" description="Low complexity" evidence="1">
    <location>
        <begin position="2043"/>
        <end position="2060"/>
    </location>
</feature>
<keyword evidence="4" id="KW-1185">Reference proteome</keyword>
<feature type="region of interest" description="Disordered" evidence="1">
    <location>
        <begin position="2023"/>
        <end position="2066"/>
    </location>
</feature>
<reference evidence="3 4" key="1">
    <citation type="journal article" date="2006" name="Nature">
        <title>Insights from the genome of the biotrophic fungal plant pathogen Ustilago maydis.</title>
        <authorList>
            <person name="Kamper J."/>
            <person name="Kahmann R."/>
            <person name="Bolker M."/>
            <person name="Ma L.J."/>
            <person name="Brefort T."/>
            <person name="Saville B.J."/>
            <person name="Banuett F."/>
            <person name="Kronstad J.W."/>
            <person name="Gold S.E."/>
            <person name="Muller O."/>
            <person name="Perlin M.H."/>
            <person name="Wosten H.A."/>
            <person name="de Vries R."/>
            <person name="Ruiz-Herrera J."/>
            <person name="Reynaga-Pena C.G."/>
            <person name="Snetselaar K."/>
            <person name="McCann M."/>
            <person name="Perez-Martin J."/>
            <person name="Feldbrugge M."/>
            <person name="Basse C.W."/>
            <person name="Steinberg G."/>
            <person name="Ibeas J.I."/>
            <person name="Holloman W."/>
            <person name="Guzman P."/>
            <person name="Farman M."/>
            <person name="Stajich J.E."/>
            <person name="Sentandreu R."/>
            <person name="Gonzalez-Prieto J.M."/>
            <person name="Kennell J.C."/>
            <person name="Molina L."/>
            <person name="Schirawski J."/>
            <person name="Mendoza-Mendoza A."/>
            <person name="Greilinger D."/>
            <person name="Munch K."/>
            <person name="Rossel N."/>
            <person name="Scherer M."/>
            <person name="Vranes M."/>
            <person name="Ladendorf O."/>
            <person name="Vincon V."/>
            <person name="Fuchs U."/>
            <person name="Sandrock B."/>
            <person name="Meng S."/>
            <person name="Ho E.C."/>
            <person name="Cahill M.J."/>
            <person name="Boyce K.J."/>
            <person name="Klose J."/>
            <person name="Klosterman S.J."/>
            <person name="Deelstra H.J."/>
            <person name="Ortiz-Castellanos L."/>
            <person name="Li W."/>
            <person name="Sanchez-Alonso P."/>
            <person name="Schreier P.H."/>
            <person name="Hauser-Hahn I."/>
            <person name="Vaupel M."/>
            <person name="Koopmann E."/>
            <person name="Friedrich G."/>
            <person name="Voss H."/>
            <person name="Schluter T."/>
            <person name="Margolis J."/>
            <person name="Platt D."/>
            <person name="Swimmer C."/>
            <person name="Gnirke A."/>
            <person name="Chen F."/>
            <person name="Vysotskaia V."/>
            <person name="Mannhaupt G."/>
            <person name="Guldener U."/>
            <person name="Munsterkotter M."/>
            <person name="Haase D."/>
            <person name="Oesterheld M."/>
            <person name="Mewes H.W."/>
            <person name="Mauceli E.W."/>
            <person name="DeCaprio D."/>
            <person name="Wade C.M."/>
            <person name="Butler J."/>
            <person name="Young S."/>
            <person name="Jaffe D.B."/>
            <person name="Calvo S."/>
            <person name="Nusbaum C."/>
            <person name="Galagan J."/>
            <person name="Birren B.W."/>
        </authorList>
    </citation>
    <scope>NUCLEOTIDE SEQUENCE [LARGE SCALE GENOMIC DNA]</scope>
    <source>
        <strain evidence="4">DSM 14603 / FGSC 9021 / UM521</strain>
    </source>
</reference>
<evidence type="ECO:0000256" key="1">
    <source>
        <dbReference type="SAM" id="MobiDB-lite"/>
    </source>
</evidence>
<feature type="compositionally biased region" description="Basic residues" evidence="1">
    <location>
        <begin position="52"/>
        <end position="64"/>
    </location>
</feature>
<feature type="region of interest" description="Disordered" evidence="1">
    <location>
        <begin position="1260"/>
        <end position="1410"/>
    </location>
</feature>
<feature type="compositionally biased region" description="Polar residues" evidence="1">
    <location>
        <begin position="771"/>
        <end position="782"/>
    </location>
</feature>
<feature type="compositionally biased region" description="Low complexity" evidence="1">
    <location>
        <begin position="84"/>
        <end position="105"/>
    </location>
</feature>
<feature type="compositionally biased region" description="Basic and acidic residues" evidence="1">
    <location>
        <begin position="527"/>
        <end position="544"/>
    </location>
</feature>
<feature type="compositionally biased region" description="Basic residues" evidence="1">
    <location>
        <begin position="391"/>
        <end position="403"/>
    </location>
</feature>
<feature type="domain" description="PH" evidence="2">
    <location>
        <begin position="1893"/>
        <end position="2001"/>
    </location>
</feature>
<dbReference type="InterPro" id="IPR029071">
    <property type="entry name" value="Ubiquitin-like_domsf"/>
</dbReference>
<gene>
    <name evidence="3" type="ORF">UMAG_15094</name>
</gene>
<dbReference type="KEGG" id="uma:UMAG_15094"/>
<dbReference type="InterPro" id="IPR011993">
    <property type="entry name" value="PH-like_dom_sf"/>
</dbReference>
<protein>
    <recommendedName>
        <fullName evidence="2">PH domain-containing protein</fullName>
    </recommendedName>
</protein>
<evidence type="ECO:0000313" key="3">
    <source>
        <dbReference type="EMBL" id="KIS68027.1"/>
    </source>
</evidence>
<dbReference type="Pfam" id="PF00169">
    <property type="entry name" value="PH"/>
    <property type="match status" value="1"/>
</dbReference>
<feature type="compositionally biased region" description="Low complexity" evidence="1">
    <location>
        <begin position="65"/>
        <end position="76"/>
    </location>
</feature>
<feature type="compositionally biased region" description="Low complexity" evidence="1">
    <location>
        <begin position="1715"/>
        <end position="1730"/>
    </location>
</feature>
<dbReference type="PANTHER" id="PTHR38700">
    <property type="entry name" value="YALI0E22418P"/>
    <property type="match status" value="1"/>
</dbReference>
<dbReference type="Proteomes" id="UP000000561">
    <property type="component" value="Chromosome 11"/>
</dbReference>
<feature type="compositionally biased region" description="Polar residues" evidence="1">
    <location>
        <begin position="487"/>
        <end position="510"/>
    </location>
</feature>
<dbReference type="Gene3D" id="2.30.29.30">
    <property type="entry name" value="Pleckstrin-homology domain (PH domain)/Phosphotyrosine-binding domain (PTB)"/>
    <property type="match status" value="1"/>
</dbReference>
<feature type="compositionally biased region" description="Low complexity" evidence="1">
    <location>
        <begin position="513"/>
        <end position="522"/>
    </location>
</feature>
<feature type="compositionally biased region" description="Basic and acidic residues" evidence="1">
    <location>
        <begin position="356"/>
        <end position="367"/>
    </location>
</feature>
<dbReference type="InterPro" id="IPR001849">
    <property type="entry name" value="PH_domain"/>
</dbReference>
<dbReference type="GeneID" id="23568179"/>
<dbReference type="SUPFAM" id="SSF50729">
    <property type="entry name" value="PH domain-like"/>
    <property type="match status" value="1"/>
</dbReference>
<feature type="region of interest" description="Disordered" evidence="1">
    <location>
        <begin position="767"/>
        <end position="869"/>
    </location>
</feature>
<feature type="region of interest" description="Disordered" evidence="1">
    <location>
        <begin position="356"/>
        <end position="569"/>
    </location>
</feature>
<name>A0A0D1C2R0_MYCMD</name>
<feature type="compositionally biased region" description="Pro residues" evidence="1">
    <location>
        <begin position="653"/>
        <end position="664"/>
    </location>
</feature>
<dbReference type="VEuPathDB" id="FungiDB:UMAG_15094"/>